<dbReference type="AlphaFoldDB" id="A0A2M8WRM5"/>
<dbReference type="EMBL" id="PGTZ01000008">
    <property type="protein sequence ID" value="PJI93558.1"/>
    <property type="molecule type" value="Genomic_DNA"/>
</dbReference>
<evidence type="ECO:0008006" key="3">
    <source>
        <dbReference type="Google" id="ProtNLM"/>
    </source>
</evidence>
<evidence type="ECO:0000313" key="1">
    <source>
        <dbReference type="EMBL" id="PJI93558.1"/>
    </source>
</evidence>
<comment type="caution">
    <text evidence="1">The sequence shown here is derived from an EMBL/GenBank/DDBJ whole genome shotgun (WGS) entry which is preliminary data.</text>
</comment>
<organism evidence="1 2">
    <name type="scientific">Luteimicrobium subarcticum</name>
    <dbReference type="NCBI Taxonomy" id="620910"/>
    <lineage>
        <taxon>Bacteria</taxon>
        <taxon>Bacillati</taxon>
        <taxon>Actinomycetota</taxon>
        <taxon>Actinomycetes</taxon>
        <taxon>Micrococcales</taxon>
        <taxon>Luteimicrobium</taxon>
    </lineage>
</organism>
<evidence type="ECO:0000313" key="2">
    <source>
        <dbReference type="Proteomes" id="UP000231586"/>
    </source>
</evidence>
<gene>
    <name evidence="1" type="ORF">CLV34_2134</name>
</gene>
<sequence length="243" mass="26061">MPVRDFWSYAMSDLQSNATRGVLAEYLVARAVRATGPRIEWDAYDVAAPDGTTIEVKASGYSQAWERRSEPSIRFGGLPGRPGKQSWHADTATMEAGFVADVYVFAVHTTTSADPYDGLDISAWQFYVLRGDDVAATGQSSMQLTTVVRLGGVPVAWHELADAIAAARPAAPVNAVVEVSPARVGHLPGCPHKGDADRSRWGRVLRPGAWRDLCNGSTVVTDDPTMIEGLTAKAACKDCVARS</sequence>
<protein>
    <recommendedName>
        <fullName evidence="3">Restriction endonuclease</fullName>
    </recommendedName>
</protein>
<proteinExistence type="predicted"/>
<name>A0A2M8WRM5_9MICO</name>
<accession>A0A2M8WRM5</accession>
<dbReference type="Proteomes" id="UP000231586">
    <property type="component" value="Unassembled WGS sequence"/>
</dbReference>
<reference evidence="1 2" key="1">
    <citation type="submission" date="2017-11" db="EMBL/GenBank/DDBJ databases">
        <title>Genomic Encyclopedia of Archaeal and Bacterial Type Strains, Phase II (KMG-II): From Individual Species to Whole Genera.</title>
        <authorList>
            <person name="Goeker M."/>
        </authorList>
    </citation>
    <scope>NUCLEOTIDE SEQUENCE [LARGE SCALE GENOMIC DNA]</scope>
    <source>
        <strain evidence="1 2">DSM 22413</strain>
    </source>
</reference>
<keyword evidence="2" id="KW-1185">Reference proteome</keyword>